<dbReference type="OrthoDB" id="261740at2"/>
<dbReference type="Gene3D" id="3.40.50.150">
    <property type="entry name" value="Vaccinia Virus protein VP39"/>
    <property type="match status" value="1"/>
</dbReference>
<dbReference type="RefSeq" id="WP_145431565.1">
    <property type="nucleotide sequence ID" value="NZ_CP036339.1"/>
</dbReference>
<feature type="domain" description="Methyltransferase FkbM" evidence="1">
    <location>
        <begin position="89"/>
        <end position="245"/>
    </location>
</feature>
<dbReference type="Proteomes" id="UP000317909">
    <property type="component" value="Chromosome"/>
</dbReference>
<dbReference type="InterPro" id="IPR006342">
    <property type="entry name" value="FkbM_mtfrase"/>
</dbReference>
<gene>
    <name evidence="2" type="ORF">I41_11160</name>
</gene>
<name>A0A517TU93_9BACT</name>
<protein>
    <recommendedName>
        <fullName evidence="1">Methyltransferase FkbM domain-containing protein</fullName>
    </recommendedName>
</protein>
<dbReference type="EMBL" id="CP036339">
    <property type="protein sequence ID" value="QDT71954.1"/>
    <property type="molecule type" value="Genomic_DNA"/>
</dbReference>
<dbReference type="InterPro" id="IPR052514">
    <property type="entry name" value="SAM-dependent_MTase"/>
</dbReference>
<keyword evidence="3" id="KW-1185">Reference proteome</keyword>
<evidence type="ECO:0000313" key="2">
    <source>
        <dbReference type="EMBL" id="QDT71954.1"/>
    </source>
</evidence>
<dbReference type="Pfam" id="PF05050">
    <property type="entry name" value="Methyltransf_21"/>
    <property type="match status" value="1"/>
</dbReference>
<dbReference type="SUPFAM" id="SSF53335">
    <property type="entry name" value="S-adenosyl-L-methionine-dependent methyltransferases"/>
    <property type="match status" value="1"/>
</dbReference>
<reference evidence="2 3" key="1">
    <citation type="submission" date="2019-02" db="EMBL/GenBank/DDBJ databases">
        <title>Deep-cultivation of Planctomycetes and their phenomic and genomic characterization uncovers novel biology.</title>
        <authorList>
            <person name="Wiegand S."/>
            <person name="Jogler M."/>
            <person name="Boedeker C."/>
            <person name="Pinto D."/>
            <person name="Vollmers J."/>
            <person name="Rivas-Marin E."/>
            <person name="Kohn T."/>
            <person name="Peeters S.H."/>
            <person name="Heuer A."/>
            <person name="Rast P."/>
            <person name="Oberbeckmann S."/>
            <person name="Bunk B."/>
            <person name="Jeske O."/>
            <person name="Meyerdierks A."/>
            <person name="Storesund J.E."/>
            <person name="Kallscheuer N."/>
            <person name="Luecker S."/>
            <person name="Lage O.M."/>
            <person name="Pohl T."/>
            <person name="Merkel B.J."/>
            <person name="Hornburger P."/>
            <person name="Mueller R.-W."/>
            <person name="Bruemmer F."/>
            <person name="Labrenz M."/>
            <person name="Spormann A.M."/>
            <person name="Op den Camp H."/>
            <person name="Overmann J."/>
            <person name="Amann R."/>
            <person name="Jetten M.S.M."/>
            <person name="Mascher T."/>
            <person name="Medema M.H."/>
            <person name="Devos D.P."/>
            <person name="Kaster A.-K."/>
            <person name="Ovreas L."/>
            <person name="Rohde M."/>
            <person name="Galperin M.Y."/>
            <person name="Jogler C."/>
        </authorList>
    </citation>
    <scope>NUCLEOTIDE SEQUENCE [LARGE SCALE GENOMIC DNA]</scope>
    <source>
        <strain evidence="2 3">I41</strain>
    </source>
</reference>
<dbReference type="KEGG" id="llh:I41_11160"/>
<dbReference type="PANTHER" id="PTHR34203">
    <property type="entry name" value="METHYLTRANSFERASE, FKBM FAMILY PROTEIN"/>
    <property type="match status" value="1"/>
</dbReference>
<sequence>MSVLRTLRKLTSGPINRDRKMAAVWRYAKWQLGSRLVPGKVLVDWIDGVQFVVGPGEHGLTGNVYSGLHEFDDMAYVLHALDEHDWFADVGANAGSYTLLACGVAGARGYCFEPVPATYRKLLLNLAVNDLLERVHPLNQGVGAEPGVLRFTSGLDCTNHVLAADEVDDRAIEVPVAALDDSIEHVPTVMKIDVEGYETMVLRGAPKTLANPQLNSLLIELNGAGDRYGFSEDALATTIREYGFQPMRYEPLRRELTPLGAPRNSSGNTLYVRDVEAALRKIQAAPRRCILGKDI</sequence>
<organism evidence="2 3">
    <name type="scientific">Lacipirellula limnantheis</name>
    <dbReference type="NCBI Taxonomy" id="2528024"/>
    <lineage>
        <taxon>Bacteria</taxon>
        <taxon>Pseudomonadati</taxon>
        <taxon>Planctomycetota</taxon>
        <taxon>Planctomycetia</taxon>
        <taxon>Pirellulales</taxon>
        <taxon>Lacipirellulaceae</taxon>
        <taxon>Lacipirellula</taxon>
    </lineage>
</organism>
<dbReference type="NCBIfam" id="TIGR01444">
    <property type="entry name" value="fkbM_fam"/>
    <property type="match status" value="1"/>
</dbReference>
<evidence type="ECO:0000313" key="3">
    <source>
        <dbReference type="Proteomes" id="UP000317909"/>
    </source>
</evidence>
<dbReference type="AlphaFoldDB" id="A0A517TU93"/>
<dbReference type="PANTHER" id="PTHR34203:SF15">
    <property type="entry name" value="SLL1173 PROTEIN"/>
    <property type="match status" value="1"/>
</dbReference>
<accession>A0A517TU93</accession>
<dbReference type="InterPro" id="IPR029063">
    <property type="entry name" value="SAM-dependent_MTases_sf"/>
</dbReference>
<proteinExistence type="predicted"/>
<evidence type="ECO:0000259" key="1">
    <source>
        <dbReference type="Pfam" id="PF05050"/>
    </source>
</evidence>